<evidence type="ECO:0000313" key="3">
    <source>
        <dbReference type="EMBL" id="MFA9949007.1"/>
    </source>
</evidence>
<evidence type="ECO:0000256" key="1">
    <source>
        <dbReference type="SAM" id="Phobius"/>
    </source>
</evidence>
<evidence type="ECO:0000259" key="2">
    <source>
        <dbReference type="Pfam" id="PF07331"/>
    </source>
</evidence>
<reference evidence="4" key="1">
    <citation type="submission" date="2024-06" db="EMBL/GenBank/DDBJ databases">
        <title>Radixoralia hellwigii gen. nov., sp nov., isolated from a root canal in the human oral cavity.</title>
        <authorList>
            <person name="Bartsch S."/>
            <person name="Wittmer A."/>
            <person name="Schulz A.-K."/>
            <person name="Neumann-Schaal M."/>
            <person name="Wolf J."/>
            <person name="Gronow S."/>
            <person name="Tennert C."/>
            <person name="Haecker G."/>
            <person name="Cieplik F."/>
            <person name="Al-Ahmad A."/>
        </authorList>
    </citation>
    <scope>NUCLEOTIDE SEQUENCE [LARGE SCALE GENOMIC DNA]</scope>
    <source>
        <strain evidence="4">Wk13</strain>
    </source>
</reference>
<dbReference type="InterPro" id="IPR009936">
    <property type="entry name" value="DUF1468"/>
</dbReference>
<gene>
    <name evidence="3" type="ORF">ABCS64_01470</name>
</gene>
<name>A0ABV4UCX8_9RHOO</name>
<evidence type="ECO:0000313" key="4">
    <source>
        <dbReference type="Proteomes" id="UP001574673"/>
    </source>
</evidence>
<keyword evidence="1" id="KW-0812">Transmembrane</keyword>
<dbReference type="RefSeq" id="WP_418890167.1">
    <property type="nucleotide sequence ID" value="NZ_JBEUWX010000001.1"/>
</dbReference>
<feature type="transmembrane region" description="Helical" evidence="1">
    <location>
        <begin position="125"/>
        <end position="144"/>
    </location>
</feature>
<keyword evidence="4" id="KW-1185">Reference proteome</keyword>
<keyword evidence="1" id="KW-1133">Transmembrane helix</keyword>
<feature type="transmembrane region" description="Helical" evidence="1">
    <location>
        <begin position="83"/>
        <end position="105"/>
    </location>
</feature>
<dbReference type="EMBL" id="JBEUWX010000001">
    <property type="protein sequence ID" value="MFA9949007.1"/>
    <property type="molecule type" value="Genomic_DNA"/>
</dbReference>
<proteinExistence type="predicted"/>
<feature type="transmembrane region" description="Helical" evidence="1">
    <location>
        <begin position="41"/>
        <end position="62"/>
    </location>
</feature>
<feature type="domain" description="DUF1468" evidence="2">
    <location>
        <begin position="10"/>
        <end position="149"/>
    </location>
</feature>
<sequence>MKIRSQKDFVAGLLLILIGLAFAVGATDYSFGTAVRPGPGYFPFGLGIILALLGVVVLLSAFTSQRTDRTDGDPVGRIPWRPLLCVVGAIVFFGVALPRLGFFISLPVMIVLTSAGSREFSWRDALLNAAVLTLASYAIFIYGLQLTMPLWPAL</sequence>
<keyword evidence="1" id="KW-0472">Membrane</keyword>
<organism evidence="3 4">
    <name type="scientific">Dentiradicibacter hellwigii</name>
    <dbReference type="NCBI Taxonomy" id="3149053"/>
    <lineage>
        <taxon>Bacteria</taxon>
        <taxon>Pseudomonadati</taxon>
        <taxon>Pseudomonadota</taxon>
        <taxon>Betaproteobacteria</taxon>
        <taxon>Rhodocyclales</taxon>
        <taxon>Rhodocyclaceae</taxon>
        <taxon>Dentiradicibacter</taxon>
    </lineage>
</organism>
<comment type="caution">
    <text evidence="3">The sequence shown here is derived from an EMBL/GenBank/DDBJ whole genome shotgun (WGS) entry which is preliminary data.</text>
</comment>
<dbReference type="Pfam" id="PF07331">
    <property type="entry name" value="TctB"/>
    <property type="match status" value="1"/>
</dbReference>
<protein>
    <submittedName>
        <fullName evidence="3">Tripartite tricarboxylate transporter TctB family protein</fullName>
    </submittedName>
</protein>
<accession>A0ABV4UCX8</accession>
<dbReference type="Proteomes" id="UP001574673">
    <property type="component" value="Unassembled WGS sequence"/>
</dbReference>